<keyword evidence="2" id="KW-1185">Reference proteome</keyword>
<reference evidence="1 2" key="1">
    <citation type="submission" date="2019-02" db="EMBL/GenBank/DDBJ databases">
        <title>Deep-cultivation of Planctomycetes and their phenomic and genomic characterization uncovers novel biology.</title>
        <authorList>
            <person name="Wiegand S."/>
            <person name="Jogler M."/>
            <person name="Boedeker C."/>
            <person name="Pinto D."/>
            <person name="Vollmers J."/>
            <person name="Rivas-Marin E."/>
            <person name="Kohn T."/>
            <person name="Peeters S.H."/>
            <person name="Heuer A."/>
            <person name="Rast P."/>
            <person name="Oberbeckmann S."/>
            <person name="Bunk B."/>
            <person name="Jeske O."/>
            <person name="Meyerdierks A."/>
            <person name="Storesund J.E."/>
            <person name="Kallscheuer N."/>
            <person name="Luecker S."/>
            <person name="Lage O.M."/>
            <person name="Pohl T."/>
            <person name="Merkel B.J."/>
            <person name="Hornburger P."/>
            <person name="Mueller R.-W."/>
            <person name="Bruemmer F."/>
            <person name="Labrenz M."/>
            <person name="Spormann A.M."/>
            <person name="Op den Camp H."/>
            <person name="Overmann J."/>
            <person name="Amann R."/>
            <person name="Jetten M.S.M."/>
            <person name="Mascher T."/>
            <person name="Medema M.H."/>
            <person name="Devos D.P."/>
            <person name="Kaster A.-K."/>
            <person name="Ovreas L."/>
            <person name="Rohde M."/>
            <person name="Galperin M.Y."/>
            <person name="Jogler C."/>
        </authorList>
    </citation>
    <scope>NUCLEOTIDE SEQUENCE [LARGE SCALE GENOMIC DNA]</scope>
    <source>
        <strain evidence="1 2">ElP</strain>
    </source>
</reference>
<dbReference type="KEGG" id="tpla:ElP_68580"/>
<dbReference type="RefSeq" id="WP_145277751.1">
    <property type="nucleotide sequence ID" value="NZ_CP036426.1"/>
</dbReference>
<dbReference type="EMBL" id="CP036426">
    <property type="protein sequence ID" value="QDV38898.1"/>
    <property type="molecule type" value="Genomic_DNA"/>
</dbReference>
<dbReference type="OrthoDB" id="9933092at2"/>
<gene>
    <name evidence="1" type="ORF">ElP_68580</name>
</gene>
<protein>
    <submittedName>
        <fullName evidence="1">Uncharacterized protein</fullName>
    </submittedName>
</protein>
<dbReference type="Proteomes" id="UP000317835">
    <property type="component" value="Chromosome"/>
</dbReference>
<accession>A0A518HDG2</accession>
<organism evidence="1 2">
    <name type="scientific">Tautonia plasticadhaerens</name>
    <dbReference type="NCBI Taxonomy" id="2527974"/>
    <lineage>
        <taxon>Bacteria</taxon>
        <taxon>Pseudomonadati</taxon>
        <taxon>Planctomycetota</taxon>
        <taxon>Planctomycetia</taxon>
        <taxon>Isosphaerales</taxon>
        <taxon>Isosphaeraceae</taxon>
        <taxon>Tautonia</taxon>
    </lineage>
</organism>
<dbReference type="AlphaFoldDB" id="A0A518HDG2"/>
<name>A0A518HDG2_9BACT</name>
<sequence length="89" mass="10233">MEHGVPLDRLPAGLHFPPEFEGRIRYDADRRRLAFLGFMSRADFDTLSRLSPDWPYRRAVEELFRSGTADDAPPRWGLRRLLASVSGMS</sequence>
<evidence type="ECO:0000313" key="2">
    <source>
        <dbReference type="Proteomes" id="UP000317835"/>
    </source>
</evidence>
<proteinExistence type="predicted"/>
<evidence type="ECO:0000313" key="1">
    <source>
        <dbReference type="EMBL" id="QDV38898.1"/>
    </source>
</evidence>